<evidence type="ECO:0000313" key="2">
    <source>
        <dbReference type="Proteomes" id="UP001060215"/>
    </source>
</evidence>
<dbReference type="Proteomes" id="UP001060215">
    <property type="component" value="Chromosome 2"/>
</dbReference>
<keyword evidence="2" id="KW-1185">Reference proteome</keyword>
<accession>A0ACC0HYA7</accession>
<protein>
    <submittedName>
        <fullName evidence="1">Uncharacterized protein</fullName>
    </submittedName>
</protein>
<name>A0ACC0HYA7_9ERIC</name>
<dbReference type="EMBL" id="CM045759">
    <property type="protein sequence ID" value="KAI8017430.1"/>
    <property type="molecule type" value="Genomic_DNA"/>
</dbReference>
<evidence type="ECO:0000313" key="1">
    <source>
        <dbReference type="EMBL" id="KAI8017430.1"/>
    </source>
</evidence>
<reference evidence="1 2" key="1">
    <citation type="journal article" date="2022" name="Plant J.">
        <title>Chromosome-level genome of Camellia lanceoleosa provides a valuable resource for understanding genome evolution and self-incompatibility.</title>
        <authorList>
            <person name="Gong W."/>
            <person name="Xiao S."/>
            <person name="Wang L."/>
            <person name="Liao Z."/>
            <person name="Chang Y."/>
            <person name="Mo W."/>
            <person name="Hu G."/>
            <person name="Li W."/>
            <person name="Zhao G."/>
            <person name="Zhu H."/>
            <person name="Hu X."/>
            <person name="Ji K."/>
            <person name="Xiang X."/>
            <person name="Song Q."/>
            <person name="Yuan D."/>
            <person name="Jin S."/>
            <person name="Zhang L."/>
        </authorList>
    </citation>
    <scope>NUCLEOTIDE SEQUENCE [LARGE SCALE GENOMIC DNA]</scope>
    <source>
        <strain evidence="1">SQ_2022a</strain>
    </source>
</reference>
<organism evidence="1 2">
    <name type="scientific">Camellia lanceoleosa</name>
    <dbReference type="NCBI Taxonomy" id="1840588"/>
    <lineage>
        <taxon>Eukaryota</taxon>
        <taxon>Viridiplantae</taxon>
        <taxon>Streptophyta</taxon>
        <taxon>Embryophyta</taxon>
        <taxon>Tracheophyta</taxon>
        <taxon>Spermatophyta</taxon>
        <taxon>Magnoliopsida</taxon>
        <taxon>eudicotyledons</taxon>
        <taxon>Gunneridae</taxon>
        <taxon>Pentapetalae</taxon>
        <taxon>asterids</taxon>
        <taxon>Ericales</taxon>
        <taxon>Theaceae</taxon>
        <taxon>Camellia</taxon>
    </lineage>
</organism>
<comment type="caution">
    <text evidence="1">The sequence shown here is derived from an EMBL/GenBank/DDBJ whole genome shotgun (WGS) entry which is preliminary data.</text>
</comment>
<sequence length="141" mass="16128">MHQHRTLKLPTILPPNRFCSSRDWSGRHKALQRCLRSRPIRSGDGVREEGDQHLLQLIVVAQVVVAAAKKRRLKLPDQQQQQQGVFVFFSMFQWVLSIPSFQEQTNSGLIEERRKSNAIKGSSVSPMSALWLVPQLACWVV</sequence>
<proteinExistence type="predicted"/>
<gene>
    <name evidence="1" type="ORF">LOK49_LG04G03792</name>
</gene>